<comment type="caution">
    <text evidence="11">The sequence shown here is derived from an EMBL/GenBank/DDBJ whole genome shotgun (WGS) entry which is preliminary data.</text>
</comment>
<dbReference type="SMART" id="SM00034">
    <property type="entry name" value="CLECT"/>
    <property type="match status" value="1"/>
</dbReference>
<feature type="transmembrane region" description="Helical" evidence="7">
    <location>
        <begin position="737"/>
        <end position="762"/>
    </location>
</feature>
<feature type="domain" description="GAIN-B" evidence="9">
    <location>
        <begin position="431"/>
        <end position="582"/>
    </location>
</feature>
<feature type="signal peptide" evidence="8">
    <location>
        <begin position="1"/>
        <end position="18"/>
    </location>
</feature>
<dbReference type="Gene3D" id="3.10.100.10">
    <property type="entry name" value="Mannose-Binding Protein A, subunit A"/>
    <property type="match status" value="1"/>
</dbReference>
<keyword evidence="5" id="KW-1015">Disulfide bond</keyword>
<evidence type="ECO:0000256" key="7">
    <source>
        <dbReference type="SAM" id="Phobius"/>
    </source>
</evidence>
<evidence type="ECO:0000256" key="1">
    <source>
        <dbReference type="ARBA" id="ARBA00004141"/>
    </source>
</evidence>
<dbReference type="InterPro" id="IPR057244">
    <property type="entry name" value="GAIN_B"/>
</dbReference>
<keyword evidence="3 7" id="KW-1133">Transmembrane helix</keyword>
<feature type="chain" id="PRO_5032363733" evidence="8">
    <location>
        <begin position="19"/>
        <end position="936"/>
    </location>
</feature>
<feature type="transmembrane region" description="Helical" evidence="7">
    <location>
        <begin position="632"/>
        <end position="651"/>
    </location>
</feature>
<dbReference type="GO" id="GO:0007166">
    <property type="term" value="P:cell surface receptor signaling pathway"/>
    <property type="evidence" value="ECO:0007669"/>
    <property type="project" value="InterPro"/>
</dbReference>
<dbReference type="SMART" id="SM00303">
    <property type="entry name" value="GPS"/>
    <property type="match status" value="1"/>
</dbReference>
<dbReference type="PRINTS" id="PR00249">
    <property type="entry name" value="GPCRSECRETIN"/>
</dbReference>
<dbReference type="InterPro" id="IPR000203">
    <property type="entry name" value="GPS"/>
</dbReference>
<dbReference type="PANTHER" id="PTHR47767">
    <property type="entry name" value="ADHESION G PROTEIN-COUPLED RECEPTOR G7"/>
    <property type="match status" value="1"/>
</dbReference>
<feature type="domain" description="G-protein coupled receptors family 2 profile 2" evidence="10">
    <location>
        <begin position="595"/>
        <end position="835"/>
    </location>
</feature>
<dbReference type="Proteomes" id="UP000663889">
    <property type="component" value="Unassembled WGS sequence"/>
</dbReference>
<sequence>MILLFILQFYFFLILVQSKFYETDRKNSNDFLKTKISFENTYEQSKEIIETQRESCLDEYQQQHTFYRRHQKLSSSCQQYCTETMDCQQENEQSACINPSWPSRTLKFVKKFRRICYIRITEILRYELAEQLCQRYGLQLAIIDNIPLLEYLKQTNMFNTTCKGPCPETRGYYIGLKRYIDENGSSLSKWIWSNNVTWTQNETDCDDEYSETSFANSTFFCYMGSDGQKKVTVWNTGEPNNHRSNAFQKDEQCVEIIGRPDKTGSYEQIGKLNDISCINPTLGVICQMDDLKPINRTQFKYFAKIIGFNETENEENDLLNNFLLNFKDSFVSNLASMAVMTDALEKLLVLPSFTIEQAHNVLNIFDQLINITEQIEIENYSLKIITNKYRLLHFLDLFTTKIQINNNEQITSFQYNNMNTSLININFNQWQQDNKDNEWFTITSDHYPNSIVELNMRTLRTQIESIDNYRIIKIVFSNFNLFPQINQTNGNSNQLIGIPISYQIINWTNIRTDSDVVRFQIRIAESIQSRNISCIYWSFDENNGSWIMDNGCRFIGYIDDYAQCSCNHLTHFALLLLPESKQIIESLSTTEQFILTFVTYIGIGLSIFGLIMTLMTYALFRCSQKNRLHASLFMLCLSILFANCIYIPFSLTKQNYVCNIFGFLFHYFLLTSFMWMFIMTFIQYMHFVRILNSYISHFFIKSTIIGWIIPIIFPILVLLLDKNGYVGEFQCWINNKILLYTTFLVPISIIVSCNLIIFIFILKSLCRHDPTILTNQNNRSKLQIGATICCFVSIGCTWLSGILVLIRAIFIHQLIFCICNTLQGFFIFLFHVYLSKPKRDLWQRFFIQHGFHQRSHSFTNRTKPITSTDHITSLTRPIQLHLTPKSSLDKTQEISSGINPIFTDHNGNNSSNKNQIPPNRLSDRIQKTKINMNNNA</sequence>
<evidence type="ECO:0000256" key="2">
    <source>
        <dbReference type="ARBA" id="ARBA00022692"/>
    </source>
</evidence>
<evidence type="ECO:0000259" key="9">
    <source>
        <dbReference type="PROSITE" id="PS50221"/>
    </source>
</evidence>
<dbReference type="GO" id="GO:0004930">
    <property type="term" value="F:G protein-coupled receptor activity"/>
    <property type="evidence" value="ECO:0007669"/>
    <property type="project" value="InterPro"/>
</dbReference>
<dbReference type="GO" id="GO:0016020">
    <property type="term" value="C:membrane"/>
    <property type="evidence" value="ECO:0007669"/>
    <property type="project" value="UniProtKB-SubCell"/>
</dbReference>
<dbReference type="PROSITE" id="PS50261">
    <property type="entry name" value="G_PROTEIN_RECEP_F2_4"/>
    <property type="match status" value="1"/>
</dbReference>
<protein>
    <submittedName>
        <fullName evidence="11">Uncharacterized protein</fullName>
    </submittedName>
</protein>
<keyword evidence="8" id="KW-0732">Signal</keyword>
<dbReference type="AlphaFoldDB" id="A0A814KZS5"/>
<dbReference type="CDD" id="cd15040">
    <property type="entry name" value="7tmB2_Adhesion"/>
    <property type="match status" value="1"/>
</dbReference>
<keyword evidence="2 7" id="KW-0812">Transmembrane</keyword>
<gene>
    <name evidence="11" type="ORF">SEV965_LOCUS13698</name>
</gene>
<evidence type="ECO:0000256" key="3">
    <source>
        <dbReference type="ARBA" id="ARBA00022989"/>
    </source>
</evidence>
<dbReference type="SUPFAM" id="SSF81321">
    <property type="entry name" value="Family A G protein-coupled receptor-like"/>
    <property type="match status" value="1"/>
</dbReference>
<comment type="subcellular location">
    <subcellularLocation>
        <location evidence="1">Membrane</location>
        <topology evidence="1">Multi-pass membrane protein</topology>
    </subcellularLocation>
</comment>
<feature type="transmembrane region" description="Helical" evidence="7">
    <location>
        <begin position="810"/>
        <end position="834"/>
    </location>
</feature>
<dbReference type="PANTHER" id="PTHR47767:SF1">
    <property type="entry name" value="ADHESION G PROTEIN-COUPLED RECEPTOR G7"/>
    <property type="match status" value="1"/>
</dbReference>
<dbReference type="InterPro" id="IPR000832">
    <property type="entry name" value="GPCR_2_secretin-like"/>
</dbReference>
<dbReference type="Pfam" id="PF00002">
    <property type="entry name" value="7tm_2"/>
    <property type="match status" value="1"/>
</dbReference>
<dbReference type="CDD" id="cd00037">
    <property type="entry name" value="CLECT"/>
    <property type="match status" value="1"/>
</dbReference>
<dbReference type="SUPFAM" id="SSF56436">
    <property type="entry name" value="C-type lectin-like"/>
    <property type="match status" value="1"/>
</dbReference>
<evidence type="ECO:0000313" key="12">
    <source>
        <dbReference type="Proteomes" id="UP000663889"/>
    </source>
</evidence>
<dbReference type="InterPro" id="IPR016186">
    <property type="entry name" value="C-type_lectin-like/link_sf"/>
</dbReference>
<organism evidence="11 12">
    <name type="scientific">Rotaria sordida</name>
    <dbReference type="NCBI Taxonomy" id="392033"/>
    <lineage>
        <taxon>Eukaryota</taxon>
        <taxon>Metazoa</taxon>
        <taxon>Spiralia</taxon>
        <taxon>Gnathifera</taxon>
        <taxon>Rotifera</taxon>
        <taxon>Eurotatoria</taxon>
        <taxon>Bdelloidea</taxon>
        <taxon>Philodinida</taxon>
        <taxon>Philodinidae</taxon>
        <taxon>Rotaria</taxon>
    </lineage>
</organism>
<accession>A0A814KZS5</accession>
<dbReference type="Gene3D" id="2.60.220.50">
    <property type="match status" value="1"/>
</dbReference>
<reference evidence="11" key="1">
    <citation type="submission" date="2021-02" db="EMBL/GenBank/DDBJ databases">
        <authorList>
            <person name="Nowell W R."/>
        </authorList>
    </citation>
    <scope>NUCLEOTIDE SEQUENCE</scope>
</reference>
<dbReference type="InterPro" id="IPR001304">
    <property type="entry name" value="C-type_lectin-like"/>
</dbReference>
<feature type="transmembrane region" description="Helical" evidence="7">
    <location>
        <begin position="663"/>
        <end position="682"/>
    </location>
</feature>
<evidence type="ECO:0000256" key="4">
    <source>
        <dbReference type="ARBA" id="ARBA00023136"/>
    </source>
</evidence>
<dbReference type="PROSITE" id="PS50221">
    <property type="entry name" value="GAIN_B"/>
    <property type="match status" value="1"/>
</dbReference>
<keyword evidence="4 7" id="KW-0472">Membrane</keyword>
<feature type="compositionally biased region" description="Polar residues" evidence="6">
    <location>
        <begin position="905"/>
        <end position="917"/>
    </location>
</feature>
<evidence type="ECO:0000259" key="10">
    <source>
        <dbReference type="PROSITE" id="PS50261"/>
    </source>
</evidence>
<feature type="region of interest" description="Disordered" evidence="6">
    <location>
        <begin position="899"/>
        <end position="936"/>
    </location>
</feature>
<dbReference type="InterPro" id="IPR053066">
    <property type="entry name" value="ADGR_G7"/>
</dbReference>
<dbReference type="InterPro" id="IPR017981">
    <property type="entry name" value="GPCR_2-like_7TM"/>
</dbReference>
<dbReference type="Pfam" id="PF01825">
    <property type="entry name" value="GPS"/>
    <property type="match status" value="1"/>
</dbReference>
<dbReference type="InterPro" id="IPR046338">
    <property type="entry name" value="GAIN_dom_sf"/>
</dbReference>
<feature type="transmembrane region" description="Helical" evidence="7">
    <location>
        <begin position="593"/>
        <end position="620"/>
    </location>
</feature>
<evidence type="ECO:0000313" key="11">
    <source>
        <dbReference type="EMBL" id="CAF1058040.1"/>
    </source>
</evidence>
<feature type="transmembrane region" description="Helical" evidence="7">
    <location>
        <begin position="694"/>
        <end position="717"/>
    </location>
</feature>
<name>A0A814KZS5_9BILA</name>
<proteinExistence type="predicted"/>
<evidence type="ECO:0000256" key="8">
    <source>
        <dbReference type="SAM" id="SignalP"/>
    </source>
</evidence>
<evidence type="ECO:0000256" key="6">
    <source>
        <dbReference type="SAM" id="MobiDB-lite"/>
    </source>
</evidence>
<dbReference type="Gene3D" id="1.20.1070.10">
    <property type="entry name" value="Rhodopsin 7-helix transmembrane proteins"/>
    <property type="match status" value="1"/>
</dbReference>
<feature type="transmembrane region" description="Helical" evidence="7">
    <location>
        <begin position="782"/>
        <end position="804"/>
    </location>
</feature>
<evidence type="ECO:0000256" key="5">
    <source>
        <dbReference type="ARBA" id="ARBA00023157"/>
    </source>
</evidence>
<dbReference type="InterPro" id="IPR016187">
    <property type="entry name" value="CTDL_fold"/>
</dbReference>
<dbReference type="EMBL" id="CAJNOU010000656">
    <property type="protein sequence ID" value="CAF1058040.1"/>
    <property type="molecule type" value="Genomic_DNA"/>
</dbReference>